<dbReference type="EMBL" id="CH902620">
    <property type="protein sequence ID" value="KPU73452.1"/>
    <property type="molecule type" value="Genomic_DNA"/>
</dbReference>
<gene>
    <name evidence="1" type="primary">Dana\GF26798</name>
    <name evidence="1" type="ORF">GF26798</name>
</gene>
<name>A0A0N8NZ64_DROAN</name>
<keyword evidence="2" id="KW-1185">Reference proteome</keyword>
<dbReference type="InParanoid" id="A0A0N8NZ64"/>
<dbReference type="AlphaFoldDB" id="A0A0N8NZ64"/>
<protein>
    <submittedName>
        <fullName evidence="1">Uncharacterized protein</fullName>
    </submittedName>
</protein>
<evidence type="ECO:0000313" key="2">
    <source>
        <dbReference type="Proteomes" id="UP000007801"/>
    </source>
</evidence>
<sequence length="71" mass="8244">MPGCLRTLLRALVWSLCPVLGSLRLRMQSQGLRPLWACMLALRPVYLLNFRRILRSRQRLKKSNELQVVGP</sequence>
<dbReference type="Proteomes" id="UP000007801">
    <property type="component" value="Unassembled WGS sequence"/>
</dbReference>
<proteinExistence type="predicted"/>
<organism evidence="1 2">
    <name type="scientific">Drosophila ananassae</name>
    <name type="common">Fruit fly</name>
    <dbReference type="NCBI Taxonomy" id="7217"/>
    <lineage>
        <taxon>Eukaryota</taxon>
        <taxon>Metazoa</taxon>
        <taxon>Ecdysozoa</taxon>
        <taxon>Arthropoda</taxon>
        <taxon>Hexapoda</taxon>
        <taxon>Insecta</taxon>
        <taxon>Pterygota</taxon>
        <taxon>Neoptera</taxon>
        <taxon>Endopterygota</taxon>
        <taxon>Diptera</taxon>
        <taxon>Brachycera</taxon>
        <taxon>Muscomorpha</taxon>
        <taxon>Ephydroidea</taxon>
        <taxon>Drosophilidae</taxon>
        <taxon>Drosophila</taxon>
        <taxon>Sophophora</taxon>
    </lineage>
</organism>
<evidence type="ECO:0000313" key="1">
    <source>
        <dbReference type="EMBL" id="KPU73452.1"/>
    </source>
</evidence>
<accession>A0A0N8NZ64</accession>
<reference evidence="1 2" key="1">
    <citation type="journal article" date="2007" name="Nature">
        <title>Evolution of genes and genomes on the Drosophila phylogeny.</title>
        <authorList>
            <consortium name="Drosophila 12 Genomes Consortium"/>
            <person name="Clark A.G."/>
            <person name="Eisen M.B."/>
            <person name="Smith D.R."/>
            <person name="Bergman C.M."/>
            <person name="Oliver B."/>
            <person name="Markow T.A."/>
            <person name="Kaufman T.C."/>
            <person name="Kellis M."/>
            <person name="Gelbart W."/>
            <person name="Iyer V.N."/>
            <person name="Pollard D.A."/>
            <person name="Sackton T.B."/>
            <person name="Larracuente A.M."/>
            <person name="Singh N.D."/>
            <person name="Abad J.P."/>
            <person name="Abt D.N."/>
            <person name="Adryan B."/>
            <person name="Aguade M."/>
            <person name="Akashi H."/>
            <person name="Anderson W.W."/>
            <person name="Aquadro C.F."/>
            <person name="Ardell D.H."/>
            <person name="Arguello R."/>
            <person name="Artieri C.G."/>
            <person name="Barbash D.A."/>
            <person name="Barker D."/>
            <person name="Barsanti P."/>
            <person name="Batterham P."/>
            <person name="Batzoglou S."/>
            <person name="Begun D."/>
            <person name="Bhutkar A."/>
            <person name="Blanco E."/>
            <person name="Bosak S.A."/>
            <person name="Bradley R.K."/>
            <person name="Brand A.D."/>
            <person name="Brent M.R."/>
            <person name="Brooks A.N."/>
            <person name="Brown R.H."/>
            <person name="Butlin R.K."/>
            <person name="Caggese C."/>
            <person name="Calvi B.R."/>
            <person name="Bernardo de Carvalho A."/>
            <person name="Caspi A."/>
            <person name="Castrezana S."/>
            <person name="Celniker S.E."/>
            <person name="Chang J.L."/>
            <person name="Chapple C."/>
            <person name="Chatterji S."/>
            <person name="Chinwalla A."/>
            <person name="Civetta A."/>
            <person name="Clifton S.W."/>
            <person name="Comeron J.M."/>
            <person name="Costello J.C."/>
            <person name="Coyne J.A."/>
            <person name="Daub J."/>
            <person name="David R.G."/>
            <person name="Delcher A.L."/>
            <person name="Delehaunty K."/>
            <person name="Do C.B."/>
            <person name="Ebling H."/>
            <person name="Edwards K."/>
            <person name="Eickbush T."/>
            <person name="Evans J.D."/>
            <person name="Filipski A."/>
            <person name="Findeiss S."/>
            <person name="Freyhult E."/>
            <person name="Fulton L."/>
            <person name="Fulton R."/>
            <person name="Garcia A.C."/>
            <person name="Gardiner A."/>
            <person name="Garfield D.A."/>
            <person name="Garvin B.E."/>
            <person name="Gibson G."/>
            <person name="Gilbert D."/>
            <person name="Gnerre S."/>
            <person name="Godfrey J."/>
            <person name="Good R."/>
            <person name="Gotea V."/>
            <person name="Gravely B."/>
            <person name="Greenberg A.J."/>
            <person name="Griffiths-Jones S."/>
            <person name="Gross S."/>
            <person name="Guigo R."/>
            <person name="Gustafson E.A."/>
            <person name="Haerty W."/>
            <person name="Hahn M.W."/>
            <person name="Halligan D.L."/>
            <person name="Halpern A.L."/>
            <person name="Halter G.M."/>
            <person name="Han M.V."/>
            <person name="Heger A."/>
            <person name="Hillier L."/>
            <person name="Hinrichs A.S."/>
            <person name="Holmes I."/>
            <person name="Hoskins R.A."/>
            <person name="Hubisz M.J."/>
            <person name="Hultmark D."/>
            <person name="Huntley M.A."/>
            <person name="Jaffe D.B."/>
            <person name="Jagadeeshan S."/>
            <person name="Jeck W.R."/>
            <person name="Johnson J."/>
            <person name="Jones C.D."/>
            <person name="Jordan W.C."/>
            <person name="Karpen G.H."/>
            <person name="Kataoka E."/>
            <person name="Keightley P.D."/>
            <person name="Kheradpour P."/>
            <person name="Kirkness E.F."/>
            <person name="Koerich L.B."/>
            <person name="Kristiansen K."/>
            <person name="Kudrna D."/>
            <person name="Kulathinal R.J."/>
            <person name="Kumar S."/>
            <person name="Kwok R."/>
            <person name="Lander E."/>
            <person name="Langley C.H."/>
            <person name="Lapoint R."/>
            <person name="Lazzaro B.P."/>
            <person name="Lee S.J."/>
            <person name="Levesque L."/>
            <person name="Li R."/>
            <person name="Lin C.F."/>
            <person name="Lin M.F."/>
            <person name="Lindblad-Toh K."/>
            <person name="Llopart A."/>
            <person name="Long M."/>
            <person name="Low L."/>
            <person name="Lozovsky E."/>
            <person name="Lu J."/>
            <person name="Luo M."/>
            <person name="Machado C.A."/>
            <person name="Makalowski W."/>
            <person name="Marzo M."/>
            <person name="Matsuda M."/>
            <person name="Matzkin L."/>
            <person name="McAllister B."/>
            <person name="McBride C.S."/>
            <person name="McKernan B."/>
            <person name="McKernan K."/>
            <person name="Mendez-Lago M."/>
            <person name="Minx P."/>
            <person name="Mollenhauer M.U."/>
            <person name="Montooth K."/>
            <person name="Mount S.M."/>
            <person name="Mu X."/>
            <person name="Myers E."/>
            <person name="Negre B."/>
            <person name="Newfeld S."/>
            <person name="Nielsen R."/>
            <person name="Noor M.A."/>
            <person name="O'Grady P."/>
            <person name="Pachter L."/>
            <person name="Papaceit M."/>
            <person name="Parisi M.J."/>
            <person name="Parisi M."/>
            <person name="Parts L."/>
            <person name="Pedersen J.S."/>
            <person name="Pesole G."/>
            <person name="Phillippy A.M."/>
            <person name="Ponting C.P."/>
            <person name="Pop M."/>
            <person name="Porcelli D."/>
            <person name="Powell J.R."/>
            <person name="Prohaska S."/>
            <person name="Pruitt K."/>
            <person name="Puig M."/>
            <person name="Quesneville H."/>
            <person name="Ram K.R."/>
            <person name="Rand D."/>
            <person name="Rasmussen M.D."/>
            <person name="Reed L.K."/>
            <person name="Reenan R."/>
            <person name="Reily A."/>
            <person name="Remington K.A."/>
            <person name="Rieger T.T."/>
            <person name="Ritchie M.G."/>
            <person name="Robin C."/>
            <person name="Rogers Y.H."/>
            <person name="Rohde C."/>
            <person name="Rozas J."/>
            <person name="Rubenfield M.J."/>
            <person name="Ruiz A."/>
            <person name="Russo S."/>
            <person name="Salzberg S.L."/>
            <person name="Sanchez-Gracia A."/>
            <person name="Saranga D.J."/>
            <person name="Sato H."/>
            <person name="Schaeffer S.W."/>
            <person name="Schatz M.C."/>
            <person name="Schlenke T."/>
            <person name="Schwartz R."/>
            <person name="Segarra C."/>
            <person name="Singh R.S."/>
            <person name="Sirot L."/>
            <person name="Sirota M."/>
            <person name="Sisneros N.B."/>
            <person name="Smith C.D."/>
            <person name="Smith T.F."/>
            <person name="Spieth J."/>
            <person name="Stage D.E."/>
            <person name="Stark A."/>
            <person name="Stephan W."/>
            <person name="Strausberg R.L."/>
            <person name="Strempel S."/>
            <person name="Sturgill D."/>
            <person name="Sutton G."/>
            <person name="Sutton G.G."/>
            <person name="Tao W."/>
            <person name="Teichmann S."/>
            <person name="Tobari Y.N."/>
            <person name="Tomimura Y."/>
            <person name="Tsolas J.M."/>
            <person name="Valente V.L."/>
            <person name="Venter E."/>
            <person name="Venter J.C."/>
            <person name="Vicario S."/>
            <person name="Vieira F.G."/>
            <person name="Vilella A.J."/>
            <person name="Villasante A."/>
            <person name="Walenz B."/>
            <person name="Wang J."/>
            <person name="Wasserman M."/>
            <person name="Watts T."/>
            <person name="Wilson D."/>
            <person name="Wilson R.K."/>
            <person name="Wing R.A."/>
            <person name="Wolfner M.F."/>
            <person name="Wong A."/>
            <person name="Wong G.K."/>
            <person name="Wu C.I."/>
            <person name="Wu G."/>
            <person name="Yamamoto D."/>
            <person name="Yang H.P."/>
            <person name="Yang S.P."/>
            <person name="Yorke J.A."/>
            <person name="Yoshida K."/>
            <person name="Zdobnov E."/>
            <person name="Zhang P."/>
            <person name="Zhang Y."/>
            <person name="Zimin A.V."/>
            <person name="Baldwin J."/>
            <person name="Abdouelleil A."/>
            <person name="Abdulkadir J."/>
            <person name="Abebe A."/>
            <person name="Abera B."/>
            <person name="Abreu J."/>
            <person name="Acer S.C."/>
            <person name="Aftuck L."/>
            <person name="Alexander A."/>
            <person name="An P."/>
            <person name="Anderson E."/>
            <person name="Anderson S."/>
            <person name="Arachi H."/>
            <person name="Azer M."/>
            <person name="Bachantsang P."/>
            <person name="Barry A."/>
            <person name="Bayul T."/>
            <person name="Berlin A."/>
            <person name="Bessette D."/>
            <person name="Bloom T."/>
            <person name="Blye J."/>
            <person name="Boguslavskiy L."/>
            <person name="Bonnet C."/>
            <person name="Boukhgalter B."/>
            <person name="Bourzgui I."/>
            <person name="Brown A."/>
            <person name="Cahill P."/>
            <person name="Channer S."/>
            <person name="Cheshatsang Y."/>
            <person name="Chuda L."/>
            <person name="Citroen M."/>
            <person name="Collymore A."/>
            <person name="Cooke P."/>
            <person name="Costello M."/>
            <person name="D'Aco K."/>
            <person name="Daza R."/>
            <person name="De Haan G."/>
            <person name="DeGray S."/>
            <person name="DeMaso C."/>
            <person name="Dhargay N."/>
            <person name="Dooley K."/>
            <person name="Dooley E."/>
            <person name="Doricent M."/>
            <person name="Dorje P."/>
            <person name="Dorjee K."/>
            <person name="Dupes A."/>
            <person name="Elong R."/>
            <person name="Falk J."/>
            <person name="Farina A."/>
            <person name="Faro S."/>
            <person name="Ferguson D."/>
            <person name="Fisher S."/>
            <person name="Foley C.D."/>
            <person name="Franke A."/>
            <person name="Friedrich D."/>
            <person name="Gadbois L."/>
            <person name="Gearin G."/>
            <person name="Gearin C.R."/>
            <person name="Giannoukos G."/>
            <person name="Goode T."/>
            <person name="Graham J."/>
            <person name="Grandbois E."/>
            <person name="Grewal S."/>
            <person name="Gyaltsen K."/>
            <person name="Hafez N."/>
            <person name="Hagos B."/>
            <person name="Hall J."/>
            <person name="Henson C."/>
            <person name="Hollinger A."/>
            <person name="Honan T."/>
            <person name="Huard M.D."/>
            <person name="Hughes L."/>
            <person name="Hurhula B."/>
            <person name="Husby M.E."/>
            <person name="Kamat A."/>
            <person name="Kanga B."/>
            <person name="Kashin S."/>
            <person name="Khazanovich D."/>
            <person name="Kisner P."/>
            <person name="Lance K."/>
            <person name="Lara M."/>
            <person name="Lee W."/>
            <person name="Lennon N."/>
            <person name="Letendre F."/>
            <person name="LeVine R."/>
            <person name="Lipovsky A."/>
            <person name="Liu X."/>
            <person name="Liu J."/>
            <person name="Liu S."/>
            <person name="Lokyitsang T."/>
            <person name="Lokyitsang Y."/>
            <person name="Lubonja R."/>
            <person name="Lui A."/>
            <person name="MacDonald P."/>
            <person name="Magnisalis V."/>
            <person name="Maru K."/>
            <person name="Matthews C."/>
            <person name="McCusker W."/>
            <person name="McDonough S."/>
            <person name="Mehta T."/>
            <person name="Meldrim J."/>
            <person name="Meneus L."/>
            <person name="Mihai O."/>
            <person name="Mihalev A."/>
            <person name="Mihova T."/>
            <person name="Mittelman R."/>
            <person name="Mlenga V."/>
            <person name="Montmayeur A."/>
            <person name="Mulrain L."/>
            <person name="Navidi A."/>
            <person name="Naylor J."/>
            <person name="Negash T."/>
            <person name="Nguyen T."/>
            <person name="Nguyen N."/>
            <person name="Nicol R."/>
            <person name="Norbu C."/>
            <person name="Norbu N."/>
            <person name="Novod N."/>
            <person name="O'Neill B."/>
            <person name="Osman S."/>
            <person name="Markiewicz E."/>
            <person name="Oyono O.L."/>
            <person name="Patti C."/>
            <person name="Phunkhang P."/>
            <person name="Pierre F."/>
            <person name="Priest M."/>
            <person name="Raghuraman S."/>
            <person name="Rege F."/>
            <person name="Reyes R."/>
            <person name="Rise C."/>
            <person name="Rogov P."/>
            <person name="Ross K."/>
            <person name="Ryan E."/>
            <person name="Settipalli S."/>
            <person name="Shea T."/>
            <person name="Sherpa N."/>
            <person name="Shi L."/>
            <person name="Shih D."/>
            <person name="Sparrow T."/>
            <person name="Spaulding J."/>
            <person name="Stalker J."/>
            <person name="Stange-Thomann N."/>
            <person name="Stavropoulos S."/>
            <person name="Stone C."/>
            <person name="Strader C."/>
            <person name="Tesfaye S."/>
            <person name="Thomson T."/>
            <person name="Thoulutsang Y."/>
            <person name="Thoulutsang D."/>
            <person name="Topham K."/>
            <person name="Topping I."/>
            <person name="Tsamla T."/>
            <person name="Vassiliev H."/>
            <person name="Vo A."/>
            <person name="Wangchuk T."/>
            <person name="Wangdi T."/>
            <person name="Weiand M."/>
            <person name="Wilkinson J."/>
            <person name="Wilson A."/>
            <person name="Yadav S."/>
            <person name="Young G."/>
            <person name="Yu Q."/>
            <person name="Zembek L."/>
            <person name="Zhong D."/>
            <person name="Zimmer A."/>
            <person name="Zwirko Z."/>
            <person name="Jaffe D.B."/>
            <person name="Alvarez P."/>
            <person name="Brockman W."/>
            <person name="Butler J."/>
            <person name="Chin C."/>
            <person name="Gnerre S."/>
            <person name="Grabherr M."/>
            <person name="Kleber M."/>
            <person name="Mauceli E."/>
            <person name="MacCallum I."/>
        </authorList>
    </citation>
    <scope>NUCLEOTIDE SEQUENCE [LARGE SCALE GENOMIC DNA]</scope>
    <source>
        <strain evidence="2">Tucson 14024-0371.13</strain>
    </source>
</reference>